<accession>A0ABD3MVW5</accession>
<keyword evidence="2" id="KW-1185">Reference proteome</keyword>
<organism evidence="1 2">
    <name type="scientific">Stephanodiscus triporus</name>
    <dbReference type="NCBI Taxonomy" id="2934178"/>
    <lineage>
        <taxon>Eukaryota</taxon>
        <taxon>Sar</taxon>
        <taxon>Stramenopiles</taxon>
        <taxon>Ochrophyta</taxon>
        <taxon>Bacillariophyta</taxon>
        <taxon>Coscinodiscophyceae</taxon>
        <taxon>Thalassiosirophycidae</taxon>
        <taxon>Stephanodiscales</taxon>
        <taxon>Stephanodiscaceae</taxon>
        <taxon>Stephanodiscus</taxon>
    </lineage>
</organism>
<name>A0ABD3MVW5_9STRA</name>
<evidence type="ECO:0000313" key="1">
    <source>
        <dbReference type="EMBL" id="KAL3766976.1"/>
    </source>
</evidence>
<evidence type="ECO:0000313" key="2">
    <source>
        <dbReference type="Proteomes" id="UP001530315"/>
    </source>
</evidence>
<reference evidence="1 2" key="1">
    <citation type="submission" date="2024-10" db="EMBL/GenBank/DDBJ databases">
        <title>Updated reference genomes for cyclostephanoid diatoms.</title>
        <authorList>
            <person name="Roberts W.R."/>
            <person name="Alverson A.J."/>
        </authorList>
    </citation>
    <scope>NUCLEOTIDE SEQUENCE [LARGE SCALE GENOMIC DNA]</scope>
    <source>
        <strain evidence="1 2">AJA276-08</strain>
    </source>
</reference>
<gene>
    <name evidence="1" type="ORF">ACHAW5_002884</name>
</gene>
<dbReference type="Proteomes" id="UP001530315">
    <property type="component" value="Unassembled WGS sequence"/>
</dbReference>
<sequence>MKYPSNPKTNLKDEYETLKKQRDEEIEWEKRMAERREAGREEYKKQLKLMQWSATRGAGDGGGGGGDVDAIESSRKTKGWFGWIRGWPRGGSI</sequence>
<comment type="caution">
    <text evidence="1">The sequence shown here is derived from an EMBL/GenBank/DDBJ whole genome shotgun (WGS) entry which is preliminary data.</text>
</comment>
<dbReference type="AlphaFoldDB" id="A0ABD3MVW5"/>
<protein>
    <submittedName>
        <fullName evidence="1">Uncharacterized protein</fullName>
    </submittedName>
</protein>
<dbReference type="EMBL" id="JALLAZ020001715">
    <property type="protein sequence ID" value="KAL3766976.1"/>
    <property type="molecule type" value="Genomic_DNA"/>
</dbReference>
<proteinExistence type="predicted"/>